<keyword evidence="4 7" id="KW-1133">Transmembrane helix</keyword>
<dbReference type="Pfam" id="PF02687">
    <property type="entry name" value="FtsX"/>
    <property type="match status" value="1"/>
</dbReference>
<feature type="transmembrane region" description="Helical" evidence="7">
    <location>
        <begin position="315"/>
        <end position="341"/>
    </location>
</feature>
<dbReference type="InterPro" id="IPR003838">
    <property type="entry name" value="ABC3_permease_C"/>
</dbReference>
<comment type="similarity">
    <text evidence="6">Belongs to the ABC-4 integral membrane protein family.</text>
</comment>
<accession>A0A9D1KXK3</accession>
<evidence type="ECO:0000259" key="8">
    <source>
        <dbReference type="Pfam" id="PF02687"/>
    </source>
</evidence>
<protein>
    <submittedName>
        <fullName evidence="10">ABC transporter permease</fullName>
    </submittedName>
</protein>
<feature type="domain" description="ABC3 transporter permease C-terminal" evidence="8">
    <location>
        <begin position="320"/>
        <end position="444"/>
    </location>
</feature>
<organism evidence="10 11">
    <name type="scientific">Candidatus Avidehalobacter gallistercoris</name>
    <dbReference type="NCBI Taxonomy" id="2840694"/>
    <lineage>
        <taxon>Bacteria</taxon>
        <taxon>Bacillati</taxon>
        <taxon>Bacillota</taxon>
        <taxon>Clostridia</taxon>
        <taxon>Eubacteriales</taxon>
        <taxon>Peptococcaceae</taxon>
        <taxon>Peptococcaceae incertae sedis</taxon>
        <taxon>Candidatus Avidehalobacter</taxon>
    </lineage>
</organism>
<evidence type="ECO:0000256" key="5">
    <source>
        <dbReference type="ARBA" id="ARBA00023136"/>
    </source>
</evidence>
<evidence type="ECO:0000256" key="1">
    <source>
        <dbReference type="ARBA" id="ARBA00004651"/>
    </source>
</evidence>
<dbReference type="GO" id="GO:0005886">
    <property type="term" value="C:plasma membrane"/>
    <property type="evidence" value="ECO:0007669"/>
    <property type="project" value="UniProtKB-SubCell"/>
</dbReference>
<name>A0A9D1KXK3_9FIRM</name>
<dbReference type="PANTHER" id="PTHR30572:SF4">
    <property type="entry name" value="ABC TRANSPORTER PERMEASE YTRF"/>
    <property type="match status" value="1"/>
</dbReference>
<evidence type="ECO:0000259" key="9">
    <source>
        <dbReference type="Pfam" id="PF12704"/>
    </source>
</evidence>
<dbReference type="InterPro" id="IPR050250">
    <property type="entry name" value="Macrolide_Exporter_MacB"/>
</dbReference>
<dbReference type="Pfam" id="PF12704">
    <property type="entry name" value="MacB_PCD"/>
    <property type="match status" value="1"/>
</dbReference>
<keyword evidence="5 7" id="KW-0472">Membrane</keyword>
<feature type="transmembrane region" description="Helical" evidence="7">
    <location>
        <begin position="21"/>
        <end position="42"/>
    </location>
</feature>
<dbReference type="InterPro" id="IPR025857">
    <property type="entry name" value="MacB_PCD"/>
</dbReference>
<proteinExistence type="inferred from homology"/>
<evidence type="ECO:0000256" key="2">
    <source>
        <dbReference type="ARBA" id="ARBA00022475"/>
    </source>
</evidence>
<evidence type="ECO:0000313" key="10">
    <source>
        <dbReference type="EMBL" id="HIU10157.1"/>
    </source>
</evidence>
<gene>
    <name evidence="10" type="ORF">IAB00_02780</name>
</gene>
<feature type="domain" description="MacB-like periplasmic core" evidence="9">
    <location>
        <begin position="21"/>
        <end position="291"/>
    </location>
</feature>
<dbReference type="EMBL" id="DVMH01000018">
    <property type="protein sequence ID" value="HIU10157.1"/>
    <property type="molecule type" value="Genomic_DNA"/>
</dbReference>
<evidence type="ECO:0000256" key="4">
    <source>
        <dbReference type="ARBA" id="ARBA00022989"/>
    </source>
</evidence>
<feature type="transmembrane region" description="Helical" evidence="7">
    <location>
        <begin position="410"/>
        <end position="435"/>
    </location>
</feature>
<evidence type="ECO:0000256" key="7">
    <source>
        <dbReference type="SAM" id="Phobius"/>
    </source>
</evidence>
<reference evidence="10" key="1">
    <citation type="submission" date="2020-10" db="EMBL/GenBank/DDBJ databases">
        <authorList>
            <person name="Gilroy R."/>
        </authorList>
    </citation>
    <scope>NUCLEOTIDE SEQUENCE</scope>
    <source>
        <strain evidence="10">2830</strain>
    </source>
</reference>
<dbReference type="AlphaFoldDB" id="A0A9D1KXK3"/>
<evidence type="ECO:0000256" key="3">
    <source>
        <dbReference type="ARBA" id="ARBA00022692"/>
    </source>
</evidence>
<comment type="subcellular location">
    <subcellularLocation>
        <location evidence="1">Cell membrane</location>
        <topology evidence="1">Multi-pass membrane protein</topology>
    </subcellularLocation>
</comment>
<comment type="caution">
    <text evidence="10">The sequence shown here is derived from an EMBL/GenBank/DDBJ whole genome shotgun (WGS) entry which is preliminary data.</text>
</comment>
<feature type="transmembrane region" description="Helical" evidence="7">
    <location>
        <begin position="362"/>
        <end position="390"/>
    </location>
</feature>
<keyword evidence="3 7" id="KW-0812">Transmembrane</keyword>
<evidence type="ECO:0000313" key="11">
    <source>
        <dbReference type="Proteomes" id="UP000824124"/>
    </source>
</evidence>
<dbReference type="Proteomes" id="UP000824124">
    <property type="component" value="Unassembled WGS sequence"/>
</dbReference>
<sequence>MSFFDILKMACGNFLRRKARTLLTVAGVVIGTMAVVIMLSIGQGMEKGYIEQLKSWGSLTQIEVSPNYSSNEDEQTYLNEETVTTLEALEHVQVALPTTRQYGGLVMGRKINEIGIIGIDVTKLDYYDLKLENDEPVTADRFAENGYLIPYTSVFQFYNPKQGWSDENNAYDYDPETGESTLKELPFDITNPEEARIKMVFDMSYYWGGEGSKPKGYDARCAGVLSSKSQGNFSYSLVMDMKTLDEMYKKYQKDNKIDNKEESKDKNKYSSLYVVVDDMNNVTDVQTEINNLGYQTWASAELLENVKEQMGMIQAVLGGIGAVAFLVAAIGISNTMVMSTYERTREIGIMKVLGCKLSNIMTLFLTEAAIIGFAGGLLGILLSLCLSKIMNMLSDSGVLAMFSMGEGVPISIIPVWLIAGGIVFSTLVGVVSGFYPALRATKLSALDAIKNE</sequence>
<keyword evidence="2" id="KW-1003">Cell membrane</keyword>
<evidence type="ECO:0000256" key="6">
    <source>
        <dbReference type="ARBA" id="ARBA00038076"/>
    </source>
</evidence>
<dbReference type="GO" id="GO:0022857">
    <property type="term" value="F:transmembrane transporter activity"/>
    <property type="evidence" value="ECO:0007669"/>
    <property type="project" value="TreeGrafter"/>
</dbReference>
<reference evidence="10" key="2">
    <citation type="journal article" date="2021" name="PeerJ">
        <title>Extensive microbial diversity within the chicken gut microbiome revealed by metagenomics and culture.</title>
        <authorList>
            <person name="Gilroy R."/>
            <person name="Ravi A."/>
            <person name="Getino M."/>
            <person name="Pursley I."/>
            <person name="Horton D.L."/>
            <person name="Alikhan N.F."/>
            <person name="Baker D."/>
            <person name="Gharbi K."/>
            <person name="Hall N."/>
            <person name="Watson M."/>
            <person name="Adriaenssens E.M."/>
            <person name="Foster-Nyarko E."/>
            <person name="Jarju S."/>
            <person name="Secka A."/>
            <person name="Antonio M."/>
            <person name="Oren A."/>
            <person name="Chaudhuri R.R."/>
            <person name="La Ragione R."/>
            <person name="Hildebrand F."/>
            <person name="Pallen M.J."/>
        </authorList>
    </citation>
    <scope>NUCLEOTIDE SEQUENCE</scope>
    <source>
        <strain evidence="10">2830</strain>
    </source>
</reference>
<dbReference type="PANTHER" id="PTHR30572">
    <property type="entry name" value="MEMBRANE COMPONENT OF TRANSPORTER-RELATED"/>
    <property type="match status" value="1"/>
</dbReference>